<dbReference type="EMBL" id="CP071444">
    <property type="protein sequence ID" value="QSX09179.1"/>
    <property type="molecule type" value="Genomic_DNA"/>
</dbReference>
<evidence type="ECO:0000256" key="1">
    <source>
        <dbReference type="SAM" id="SignalP"/>
    </source>
</evidence>
<dbReference type="InterPro" id="IPR007329">
    <property type="entry name" value="FMN-bd"/>
</dbReference>
<dbReference type="KEGG" id="alka:J0B03_03665"/>
<gene>
    <name evidence="3" type="ORF">J0B03_03665</name>
</gene>
<dbReference type="RefSeq" id="WP_207300518.1">
    <property type="nucleotide sequence ID" value="NZ_CP071444.1"/>
</dbReference>
<feature type="chain" id="PRO_5038669075" evidence="1">
    <location>
        <begin position="19"/>
        <end position="113"/>
    </location>
</feature>
<organism evidence="3 4">
    <name type="scientific">Alkalibacter rhizosphaerae</name>
    <dbReference type="NCBI Taxonomy" id="2815577"/>
    <lineage>
        <taxon>Bacteria</taxon>
        <taxon>Bacillati</taxon>
        <taxon>Bacillota</taxon>
        <taxon>Clostridia</taxon>
        <taxon>Eubacteriales</taxon>
        <taxon>Eubacteriaceae</taxon>
        <taxon>Alkalibacter</taxon>
    </lineage>
</organism>
<dbReference type="GO" id="GO:0010181">
    <property type="term" value="F:FMN binding"/>
    <property type="evidence" value="ECO:0007669"/>
    <property type="project" value="InterPro"/>
</dbReference>
<sequence>MKKKLLLFALLTLMVAFAFGCAGGPKWQDGTYTGVGEGLQDDITVSVSIEDGKIAAVEVVEHRESPGVSEPALEQIPEIIVENQSAEVDVVAGVTYTSDGIMQAVSDALSKAE</sequence>
<dbReference type="AlphaFoldDB" id="A0A974XG10"/>
<protein>
    <submittedName>
        <fullName evidence="3">FMN-binding protein</fullName>
    </submittedName>
</protein>
<evidence type="ECO:0000259" key="2">
    <source>
        <dbReference type="SMART" id="SM00900"/>
    </source>
</evidence>
<name>A0A974XG10_9FIRM</name>
<accession>A0A974XG10</accession>
<dbReference type="Proteomes" id="UP000663499">
    <property type="component" value="Chromosome"/>
</dbReference>
<evidence type="ECO:0000313" key="3">
    <source>
        <dbReference type="EMBL" id="QSX09179.1"/>
    </source>
</evidence>
<dbReference type="PROSITE" id="PS51257">
    <property type="entry name" value="PROKAR_LIPOPROTEIN"/>
    <property type="match status" value="1"/>
</dbReference>
<proteinExistence type="predicted"/>
<feature type="domain" description="FMN-binding" evidence="2">
    <location>
        <begin position="38"/>
        <end position="112"/>
    </location>
</feature>
<evidence type="ECO:0000313" key="4">
    <source>
        <dbReference type="Proteomes" id="UP000663499"/>
    </source>
</evidence>
<keyword evidence="4" id="KW-1185">Reference proteome</keyword>
<keyword evidence="1" id="KW-0732">Signal</keyword>
<feature type="signal peptide" evidence="1">
    <location>
        <begin position="1"/>
        <end position="18"/>
    </location>
</feature>
<dbReference type="GO" id="GO:0016020">
    <property type="term" value="C:membrane"/>
    <property type="evidence" value="ECO:0007669"/>
    <property type="project" value="InterPro"/>
</dbReference>
<reference evidence="3" key="1">
    <citation type="submission" date="2021-03" db="EMBL/GenBank/DDBJ databases">
        <title>Alkalibacter marinus sp. nov., isolated from tidal flat sediment.</title>
        <authorList>
            <person name="Namirimu T."/>
            <person name="Yang J.-A."/>
            <person name="Yang S.-H."/>
            <person name="Kim Y.-J."/>
            <person name="Kwon K.K."/>
        </authorList>
    </citation>
    <scope>NUCLEOTIDE SEQUENCE</scope>
    <source>
        <strain evidence="3">ES005</strain>
    </source>
</reference>
<dbReference type="Pfam" id="PF04205">
    <property type="entry name" value="FMN_bind"/>
    <property type="match status" value="1"/>
</dbReference>
<dbReference type="Gene3D" id="3.90.1010.20">
    <property type="match status" value="1"/>
</dbReference>
<dbReference type="SMART" id="SM00900">
    <property type="entry name" value="FMN_bind"/>
    <property type="match status" value="1"/>
</dbReference>